<dbReference type="GeneID" id="92012474"/>
<dbReference type="EMBL" id="JAJVCZ030000008">
    <property type="protein sequence ID" value="KAL0257575.1"/>
    <property type="molecule type" value="Genomic_DNA"/>
</dbReference>
<dbReference type="SUPFAM" id="SSF48403">
    <property type="entry name" value="Ankyrin repeat"/>
    <property type="match status" value="1"/>
</dbReference>
<dbReference type="PANTHER" id="PTHR24198">
    <property type="entry name" value="ANKYRIN REPEAT AND PROTEIN KINASE DOMAIN-CONTAINING PROTEIN"/>
    <property type="match status" value="1"/>
</dbReference>
<reference evidence="4 5" key="1">
    <citation type="submission" date="2024-02" db="EMBL/GenBank/DDBJ databases">
        <title>De novo assembly and annotation of 12 fungi associated with fruit tree decline syndrome in Ontario, Canada.</title>
        <authorList>
            <person name="Sulman M."/>
            <person name="Ellouze W."/>
            <person name="Ilyukhin E."/>
        </authorList>
    </citation>
    <scope>NUCLEOTIDE SEQUENCE [LARGE SCALE GENOMIC DNA]</scope>
    <source>
        <strain evidence="4 5">FDS-637</strain>
    </source>
</reference>
<evidence type="ECO:0000256" key="3">
    <source>
        <dbReference type="PROSITE-ProRule" id="PRU00023"/>
    </source>
</evidence>
<dbReference type="InterPro" id="IPR036770">
    <property type="entry name" value="Ankyrin_rpt-contain_sf"/>
</dbReference>
<sequence>MSTKAEVLEACVDQPLETILSLASTCSDKQCERYMSRAAAEHGRADLLDYLLHNATTSLEPRGMLLLRSAGSRSKACVQVMLDHGYDINIVDDMIGGVLHRALGSNGCPADFLTWLIARGALVNHPADYTNDQVHCLCAAVSHGSVPLMRLLVAAGADVDASKALHYAAWCGYVDRAVYLVDEAGADVDAPNGILMDAYYGFWAADPGSTPLHVAAANSQVKAAEFLLERGADVCARNAAGRTPREEVEYLAEIAKAKPIAKRWPRGQRWLACSFPEDHQEVLALLRQWESRNA</sequence>
<protein>
    <submittedName>
        <fullName evidence="4">Nuclear factor NF-kappa-B p105 subunit</fullName>
    </submittedName>
</protein>
<dbReference type="InterPro" id="IPR002110">
    <property type="entry name" value="Ankyrin_rpt"/>
</dbReference>
<keyword evidence="1" id="KW-0677">Repeat</keyword>
<evidence type="ECO:0000313" key="4">
    <source>
        <dbReference type="EMBL" id="KAL0257575.1"/>
    </source>
</evidence>
<evidence type="ECO:0000256" key="2">
    <source>
        <dbReference type="ARBA" id="ARBA00023043"/>
    </source>
</evidence>
<keyword evidence="2 3" id="KW-0040">ANK repeat</keyword>
<keyword evidence="5" id="KW-1185">Reference proteome</keyword>
<accession>A0ABR3CAA7</accession>
<feature type="repeat" description="ANK" evidence="3">
    <location>
        <begin position="160"/>
        <end position="193"/>
    </location>
</feature>
<evidence type="ECO:0000313" key="5">
    <source>
        <dbReference type="Proteomes" id="UP001430584"/>
    </source>
</evidence>
<feature type="repeat" description="ANK" evidence="3">
    <location>
        <begin position="207"/>
        <end position="239"/>
    </location>
</feature>
<name>A0ABR3CAA7_9PEZI</name>
<dbReference type="Proteomes" id="UP001430584">
    <property type="component" value="Unassembled WGS sequence"/>
</dbReference>
<dbReference type="Pfam" id="PF00023">
    <property type="entry name" value="Ank"/>
    <property type="match status" value="1"/>
</dbReference>
<dbReference type="PROSITE" id="PS50297">
    <property type="entry name" value="ANK_REP_REGION"/>
    <property type="match status" value="1"/>
</dbReference>
<proteinExistence type="predicted"/>
<dbReference type="PANTHER" id="PTHR24198:SF165">
    <property type="entry name" value="ANKYRIN REPEAT-CONTAINING PROTEIN-RELATED"/>
    <property type="match status" value="1"/>
</dbReference>
<organism evidence="4 5">
    <name type="scientific">Diplodia seriata</name>
    <dbReference type="NCBI Taxonomy" id="420778"/>
    <lineage>
        <taxon>Eukaryota</taxon>
        <taxon>Fungi</taxon>
        <taxon>Dikarya</taxon>
        <taxon>Ascomycota</taxon>
        <taxon>Pezizomycotina</taxon>
        <taxon>Dothideomycetes</taxon>
        <taxon>Dothideomycetes incertae sedis</taxon>
        <taxon>Botryosphaeriales</taxon>
        <taxon>Botryosphaeriaceae</taxon>
        <taxon>Diplodia</taxon>
    </lineage>
</organism>
<comment type="caution">
    <text evidence="4">The sequence shown here is derived from an EMBL/GenBank/DDBJ whole genome shotgun (WGS) entry which is preliminary data.</text>
</comment>
<gene>
    <name evidence="4" type="primary">NFKB1</name>
    <name evidence="4" type="ORF">SLS55_008389</name>
</gene>
<dbReference type="RefSeq" id="XP_066630604.1">
    <property type="nucleotide sequence ID" value="XM_066779800.1"/>
</dbReference>
<dbReference type="Gene3D" id="1.25.40.20">
    <property type="entry name" value="Ankyrin repeat-containing domain"/>
    <property type="match status" value="2"/>
</dbReference>
<dbReference type="SMART" id="SM00248">
    <property type="entry name" value="ANK"/>
    <property type="match status" value="4"/>
</dbReference>
<dbReference type="Pfam" id="PF12796">
    <property type="entry name" value="Ank_2"/>
    <property type="match status" value="1"/>
</dbReference>
<dbReference type="PROSITE" id="PS50088">
    <property type="entry name" value="ANK_REPEAT"/>
    <property type="match status" value="2"/>
</dbReference>
<evidence type="ECO:0000256" key="1">
    <source>
        <dbReference type="ARBA" id="ARBA00022737"/>
    </source>
</evidence>